<name>A0A1B1UBT8_9BRAD</name>
<evidence type="ECO:0000313" key="1">
    <source>
        <dbReference type="EMBL" id="ANW00230.1"/>
    </source>
</evidence>
<keyword evidence="2" id="KW-1185">Reference proteome</keyword>
<evidence type="ECO:0000313" key="2">
    <source>
        <dbReference type="Proteomes" id="UP000092839"/>
    </source>
</evidence>
<organism evidence="1 2">
    <name type="scientific">Bradyrhizobium icense</name>
    <dbReference type="NCBI Taxonomy" id="1274631"/>
    <lineage>
        <taxon>Bacteria</taxon>
        <taxon>Pseudomonadati</taxon>
        <taxon>Pseudomonadota</taxon>
        <taxon>Alphaproteobacteria</taxon>
        <taxon>Hyphomicrobiales</taxon>
        <taxon>Nitrobacteraceae</taxon>
        <taxon>Bradyrhizobium</taxon>
    </lineage>
</organism>
<dbReference type="AlphaFoldDB" id="A0A1B1UBT8"/>
<proteinExistence type="predicted"/>
<accession>A0A1B1UBT8</accession>
<protein>
    <submittedName>
        <fullName evidence="1">Uncharacterized protein</fullName>
    </submittedName>
</protein>
<sequence length="99" mass="10526">MLDLIGQAAQVTGQPIEQLSFCLAGCKIADQSALGGIFSKLFQMSLVVLHGAGSRAGEASSICTSNQPSSFSSRAFFSAPSRLSRFNTMRLVPLRAKMK</sequence>
<dbReference type="Proteomes" id="UP000092839">
    <property type="component" value="Chromosome"/>
</dbReference>
<dbReference type="KEGG" id="bic:LMTR13_08650"/>
<reference evidence="1 2" key="1">
    <citation type="submission" date="2016-07" db="EMBL/GenBank/DDBJ databases">
        <title>Complete genome sequence of Bradyrhizobium icense LMTR 13T, a potential inoculant strain isolated from lima bean (Phaseolus lunatus) in Peru.</title>
        <authorList>
            <person name="Ormeno-Orrillo E."/>
            <person name="Duran D."/>
            <person name="Rogel M.A."/>
            <person name="Rey L."/>
            <person name="Imperial J."/>
            <person name="Ruiz-Argueso T."/>
            <person name="Martinez-Romero E."/>
        </authorList>
    </citation>
    <scope>NUCLEOTIDE SEQUENCE [LARGE SCALE GENOMIC DNA]</scope>
    <source>
        <strain evidence="1 2">LMTR 13</strain>
    </source>
</reference>
<dbReference type="EMBL" id="CP016428">
    <property type="protein sequence ID" value="ANW00230.1"/>
    <property type="molecule type" value="Genomic_DNA"/>
</dbReference>
<gene>
    <name evidence="1" type="ORF">LMTR13_08650</name>
</gene>